<dbReference type="PROSITE" id="PS51459">
    <property type="entry name" value="FIDO"/>
    <property type="match status" value="1"/>
</dbReference>
<dbReference type="EMBL" id="SEWF01000056">
    <property type="protein sequence ID" value="RYU93108.1"/>
    <property type="molecule type" value="Genomic_DNA"/>
</dbReference>
<dbReference type="GO" id="GO:0005524">
    <property type="term" value="F:ATP binding"/>
    <property type="evidence" value="ECO:0007669"/>
    <property type="project" value="UniProtKB-KW"/>
</dbReference>
<dbReference type="PANTHER" id="PTHR13504">
    <property type="entry name" value="FIDO DOMAIN-CONTAINING PROTEIN DDB_G0283145"/>
    <property type="match status" value="1"/>
</dbReference>
<dbReference type="Pfam" id="PF02661">
    <property type="entry name" value="Fic"/>
    <property type="match status" value="1"/>
</dbReference>
<evidence type="ECO:0000259" key="4">
    <source>
        <dbReference type="PROSITE" id="PS51459"/>
    </source>
</evidence>
<keyword evidence="2" id="KW-0067">ATP-binding</keyword>
<dbReference type="InterPro" id="IPR003812">
    <property type="entry name" value="Fido"/>
</dbReference>
<feature type="binding site" evidence="2">
    <location>
        <begin position="175"/>
        <end position="182"/>
    </location>
    <ligand>
        <name>ATP</name>
        <dbReference type="ChEBI" id="CHEBI:30616"/>
    </ligand>
</feature>
<dbReference type="Gene3D" id="1.10.3290.10">
    <property type="entry name" value="Fido-like domain"/>
    <property type="match status" value="1"/>
</dbReference>
<gene>
    <name evidence="5" type="ORF">EWM59_23770</name>
</gene>
<evidence type="ECO:0000313" key="5">
    <source>
        <dbReference type="EMBL" id="RYU93108.1"/>
    </source>
</evidence>
<dbReference type="PANTHER" id="PTHR13504:SF38">
    <property type="entry name" value="FIDO DOMAIN-CONTAINING PROTEIN"/>
    <property type="match status" value="1"/>
</dbReference>
<dbReference type="InterPro" id="IPR036597">
    <property type="entry name" value="Fido-like_dom_sf"/>
</dbReference>
<keyword evidence="6" id="KW-1185">Reference proteome</keyword>
<reference evidence="5 6" key="1">
    <citation type="submission" date="2019-02" db="EMBL/GenBank/DDBJ databases">
        <title>Bacterial novel species Emticicia sp. 17J42-9 isolated from soil.</title>
        <authorList>
            <person name="Jung H.-Y."/>
        </authorList>
    </citation>
    <scope>NUCLEOTIDE SEQUENCE [LARGE SCALE GENOMIC DNA]</scope>
    <source>
        <strain evidence="5 6">17J42-9</strain>
    </source>
</reference>
<organism evidence="5 6">
    <name type="scientific">Emticicia agri</name>
    <dbReference type="NCBI Taxonomy" id="2492393"/>
    <lineage>
        <taxon>Bacteria</taxon>
        <taxon>Pseudomonadati</taxon>
        <taxon>Bacteroidota</taxon>
        <taxon>Cytophagia</taxon>
        <taxon>Cytophagales</taxon>
        <taxon>Leadbetterellaceae</taxon>
        <taxon>Emticicia</taxon>
    </lineage>
</organism>
<dbReference type="SUPFAM" id="SSF140931">
    <property type="entry name" value="Fic-like"/>
    <property type="match status" value="1"/>
</dbReference>
<name>A0A4Q5LTY6_9BACT</name>
<feature type="binding site" evidence="2">
    <location>
        <begin position="209"/>
        <end position="210"/>
    </location>
    <ligand>
        <name>ATP</name>
        <dbReference type="ChEBI" id="CHEBI:30616"/>
    </ligand>
</feature>
<feature type="domain" description="Fido" evidence="4">
    <location>
        <begin position="92"/>
        <end position="231"/>
    </location>
</feature>
<evidence type="ECO:0000313" key="6">
    <source>
        <dbReference type="Proteomes" id="UP000293162"/>
    </source>
</evidence>
<proteinExistence type="predicted"/>
<sequence>MNELLAEIEQLKAELDKFRSLDNDSIRDALAIEYTYESNRIEGNTLTLRETDLVINKGLTIGGKSMREHLEAINHKDAIDYIKEIAQSHIDLSERVIKDIHALILRGIDKENAGTYRKLPVMISGASHIPPQPYLLEKLMEEYFEFYEASKYTLHPVILAAEMHERLVSIHPFIDGNGRTSRLVMNLLLVRNGYPITNIKGDTQSRLQYYEALETVQMEENKNSFIEFIAVEVKKSLEHYLKLLR</sequence>
<evidence type="ECO:0000256" key="1">
    <source>
        <dbReference type="PIRSR" id="PIRSR640198-1"/>
    </source>
</evidence>
<accession>A0A4Q5LTY6</accession>
<evidence type="ECO:0000256" key="3">
    <source>
        <dbReference type="PIRSR" id="PIRSR640198-3"/>
    </source>
</evidence>
<keyword evidence="2" id="KW-0547">Nucleotide-binding</keyword>
<dbReference type="Proteomes" id="UP000293162">
    <property type="component" value="Unassembled WGS sequence"/>
</dbReference>
<feature type="site" description="Important for autoinhibition of adenylyltransferase activity" evidence="3">
    <location>
        <position position="42"/>
    </location>
</feature>
<comment type="caution">
    <text evidence="5">The sequence shown here is derived from an EMBL/GenBank/DDBJ whole genome shotgun (WGS) entry which is preliminary data.</text>
</comment>
<evidence type="ECO:0000256" key="2">
    <source>
        <dbReference type="PIRSR" id="PIRSR640198-2"/>
    </source>
</evidence>
<protein>
    <submittedName>
        <fullName evidence="5">Fic family protein</fullName>
    </submittedName>
</protein>
<dbReference type="RefSeq" id="WP_130023748.1">
    <property type="nucleotide sequence ID" value="NZ_SEWF01000056.1"/>
</dbReference>
<feature type="active site" evidence="1">
    <location>
        <position position="171"/>
    </location>
</feature>
<dbReference type="OrthoDB" id="9813719at2"/>
<dbReference type="InterPro" id="IPR040198">
    <property type="entry name" value="Fido_containing"/>
</dbReference>
<dbReference type="AlphaFoldDB" id="A0A4Q5LTY6"/>